<evidence type="ECO:0000256" key="6">
    <source>
        <dbReference type="ARBA" id="ARBA00023110"/>
    </source>
</evidence>
<feature type="domain" description="Trigger factor C-terminal" evidence="11">
    <location>
        <begin position="267"/>
        <end position="379"/>
    </location>
</feature>
<dbReference type="RefSeq" id="WP_084373901.1">
    <property type="nucleotide sequence ID" value="NZ_FWYF01000003.1"/>
</dbReference>
<feature type="domain" description="Trigger factor ribosome-binding bacterial" evidence="10">
    <location>
        <begin position="1"/>
        <end position="149"/>
    </location>
</feature>
<proteinExistence type="inferred from homology"/>
<evidence type="ECO:0000259" key="10">
    <source>
        <dbReference type="Pfam" id="PF05697"/>
    </source>
</evidence>
<dbReference type="InterPro" id="IPR037041">
    <property type="entry name" value="Trigger_fac_C_sf"/>
</dbReference>
<keyword evidence="8" id="KW-0413">Isomerase</keyword>
<gene>
    <name evidence="12" type="ORF">SAMN04488029_3283</name>
</gene>
<keyword evidence="7" id="KW-0143">Chaperone</keyword>
<dbReference type="InterPro" id="IPR005215">
    <property type="entry name" value="Trig_fac"/>
</dbReference>
<evidence type="ECO:0000313" key="12">
    <source>
        <dbReference type="EMBL" id="SMD37181.1"/>
    </source>
</evidence>
<comment type="catalytic activity">
    <reaction evidence="1">
        <text>[protein]-peptidylproline (omega=180) = [protein]-peptidylproline (omega=0)</text>
        <dbReference type="Rhea" id="RHEA:16237"/>
        <dbReference type="Rhea" id="RHEA-COMP:10747"/>
        <dbReference type="Rhea" id="RHEA-COMP:10748"/>
        <dbReference type="ChEBI" id="CHEBI:83833"/>
        <dbReference type="ChEBI" id="CHEBI:83834"/>
        <dbReference type="EC" id="5.2.1.8"/>
    </reaction>
</comment>
<dbReference type="InterPro" id="IPR036611">
    <property type="entry name" value="Trigger_fac_ribosome-bd_sf"/>
</dbReference>
<dbReference type="GO" id="GO:0044183">
    <property type="term" value="F:protein folding chaperone"/>
    <property type="evidence" value="ECO:0007669"/>
    <property type="project" value="TreeGrafter"/>
</dbReference>
<evidence type="ECO:0000259" key="11">
    <source>
        <dbReference type="Pfam" id="PF05698"/>
    </source>
</evidence>
<dbReference type="PANTHER" id="PTHR30560:SF3">
    <property type="entry name" value="TRIGGER FACTOR-LIKE PROTEIN TIG, CHLOROPLASTIC"/>
    <property type="match status" value="1"/>
</dbReference>
<evidence type="ECO:0000256" key="2">
    <source>
        <dbReference type="ARBA" id="ARBA00004496"/>
    </source>
</evidence>
<dbReference type="Pfam" id="PF05697">
    <property type="entry name" value="Trigger_N"/>
    <property type="match status" value="1"/>
</dbReference>
<evidence type="ECO:0000256" key="8">
    <source>
        <dbReference type="ARBA" id="ARBA00023235"/>
    </source>
</evidence>
<name>A0A1W2GKT0_REIFA</name>
<dbReference type="InterPro" id="IPR027304">
    <property type="entry name" value="Trigger_fact/SurA_dom_sf"/>
</dbReference>
<dbReference type="InterPro" id="IPR008881">
    <property type="entry name" value="Trigger_fac_ribosome-bd_bac"/>
</dbReference>
<dbReference type="SUPFAM" id="SSF102735">
    <property type="entry name" value="Trigger factor ribosome-binding domain"/>
    <property type="match status" value="1"/>
</dbReference>
<evidence type="ECO:0000256" key="9">
    <source>
        <dbReference type="ARBA" id="ARBA00029986"/>
    </source>
</evidence>
<dbReference type="GO" id="GO:0051083">
    <property type="term" value="P:'de novo' cotranslational protein folding"/>
    <property type="evidence" value="ECO:0007669"/>
    <property type="project" value="TreeGrafter"/>
</dbReference>
<dbReference type="OrthoDB" id="9767721at2"/>
<dbReference type="Gene3D" id="3.30.70.1050">
    <property type="entry name" value="Trigger factor ribosome-binding domain"/>
    <property type="match status" value="1"/>
</dbReference>
<dbReference type="Gene3D" id="1.10.3120.10">
    <property type="entry name" value="Trigger factor, C-terminal domain"/>
    <property type="match status" value="1"/>
</dbReference>
<reference evidence="12 13" key="1">
    <citation type="submission" date="2017-04" db="EMBL/GenBank/DDBJ databases">
        <authorList>
            <person name="Afonso C.L."/>
            <person name="Miller P.J."/>
            <person name="Scott M.A."/>
            <person name="Spackman E."/>
            <person name="Goraichik I."/>
            <person name="Dimitrov K.M."/>
            <person name="Suarez D.L."/>
            <person name="Swayne D.E."/>
        </authorList>
    </citation>
    <scope>NUCLEOTIDE SEQUENCE [LARGE SCALE GENOMIC DNA]</scope>
    <source>
        <strain evidence="12 13">DSM 26133</strain>
    </source>
</reference>
<dbReference type="SUPFAM" id="SSF109998">
    <property type="entry name" value="Triger factor/SurA peptide-binding domain-like"/>
    <property type="match status" value="1"/>
</dbReference>
<evidence type="ECO:0000256" key="1">
    <source>
        <dbReference type="ARBA" id="ARBA00000971"/>
    </source>
</evidence>
<dbReference type="GO" id="GO:0043022">
    <property type="term" value="F:ribosome binding"/>
    <property type="evidence" value="ECO:0007669"/>
    <property type="project" value="TreeGrafter"/>
</dbReference>
<dbReference type="PIRSF" id="PIRSF003095">
    <property type="entry name" value="Trigger_factor"/>
    <property type="match status" value="1"/>
</dbReference>
<dbReference type="EMBL" id="FWYF01000003">
    <property type="protein sequence ID" value="SMD37181.1"/>
    <property type="molecule type" value="Genomic_DNA"/>
</dbReference>
<protein>
    <recommendedName>
        <fullName evidence="5">Trigger factor</fullName>
        <ecNumber evidence="4">5.2.1.8</ecNumber>
    </recommendedName>
    <alternativeName>
        <fullName evidence="9">PPIase</fullName>
    </alternativeName>
</protein>
<evidence type="ECO:0000313" key="13">
    <source>
        <dbReference type="Proteomes" id="UP000192472"/>
    </source>
</evidence>
<sequence length="439" mass="50352">MDVQLDQISKTEALIKINLKEADYQPKVEEKLKEYSKKAQIKGFRPGKVPHSLVNKMYGKSILVDEINHMVSHKVMDYIKENDIQILGDPLPNAEKAANMDWENSKDFDFEYEIGIVPEFDLKVDSKIKVDTFSIKIEDKLIAETVSNLQKQFGETTNPDVSEDGDSLYGKIVIEGDDENAAGTLLDFDHVEKKVQKEMIGKKAGDVIEFDPAKAIKNEDQRNAFLATNQGLTGKVKFEVKKVNRTAPAEINQELFDKTFGKDAVKTVEEFKEKIKVSISENYVKETEGYTELKIRDKFIEKTKMELPDTFLKKWLEVSNKNNLTKEQIDQDYPLYANDLKWSLIKNKISKDSEIKVEHEEVVEEAKNMIRVQFGSMGMSDAMEQNIDSFADNYLKGEEGQNYMKLNEKVFNDKVMAYIRANISIKAKEVTADEYREKA</sequence>
<evidence type="ECO:0000256" key="4">
    <source>
        <dbReference type="ARBA" id="ARBA00013194"/>
    </source>
</evidence>
<accession>A0A1W2GKT0</accession>
<keyword evidence="13" id="KW-1185">Reference proteome</keyword>
<dbReference type="Proteomes" id="UP000192472">
    <property type="component" value="Unassembled WGS sequence"/>
</dbReference>
<dbReference type="PANTHER" id="PTHR30560">
    <property type="entry name" value="TRIGGER FACTOR CHAPERONE AND PEPTIDYL-PROLYL CIS/TRANS ISOMERASE"/>
    <property type="match status" value="1"/>
</dbReference>
<dbReference type="GO" id="GO:0015031">
    <property type="term" value="P:protein transport"/>
    <property type="evidence" value="ECO:0007669"/>
    <property type="project" value="InterPro"/>
</dbReference>
<dbReference type="Pfam" id="PF05698">
    <property type="entry name" value="Trigger_C"/>
    <property type="match status" value="1"/>
</dbReference>
<evidence type="ECO:0000256" key="7">
    <source>
        <dbReference type="ARBA" id="ARBA00023186"/>
    </source>
</evidence>
<evidence type="ECO:0000256" key="3">
    <source>
        <dbReference type="ARBA" id="ARBA00005464"/>
    </source>
</evidence>
<comment type="similarity">
    <text evidence="3">Belongs to the FKBP-type PPIase family. Tig subfamily.</text>
</comment>
<dbReference type="GO" id="GO:0005737">
    <property type="term" value="C:cytoplasm"/>
    <property type="evidence" value="ECO:0007669"/>
    <property type="project" value="UniProtKB-SubCell"/>
</dbReference>
<comment type="subcellular location">
    <subcellularLocation>
        <location evidence="2">Cytoplasm</location>
    </subcellularLocation>
</comment>
<dbReference type="GO" id="GO:0043335">
    <property type="term" value="P:protein unfolding"/>
    <property type="evidence" value="ECO:0007669"/>
    <property type="project" value="TreeGrafter"/>
</dbReference>
<dbReference type="EC" id="5.2.1.8" evidence="4"/>
<evidence type="ECO:0000256" key="5">
    <source>
        <dbReference type="ARBA" id="ARBA00016902"/>
    </source>
</evidence>
<dbReference type="AlphaFoldDB" id="A0A1W2GKT0"/>
<dbReference type="InterPro" id="IPR008880">
    <property type="entry name" value="Trigger_fac_C"/>
</dbReference>
<organism evidence="12 13">
    <name type="scientific">Reichenbachiella faecimaris</name>
    <dbReference type="NCBI Taxonomy" id="692418"/>
    <lineage>
        <taxon>Bacteria</taxon>
        <taxon>Pseudomonadati</taxon>
        <taxon>Bacteroidota</taxon>
        <taxon>Cytophagia</taxon>
        <taxon>Cytophagales</taxon>
        <taxon>Reichenbachiellaceae</taxon>
        <taxon>Reichenbachiella</taxon>
    </lineage>
</organism>
<keyword evidence="6" id="KW-0697">Rotamase</keyword>
<dbReference type="NCBIfam" id="TIGR00115">
    <property type="entry name" value="tig"/>
    <property type="match status" value="1"/>
</dbReference>
<dbReference type="STRING" id="692418.SAMN04488029_3283"/>
<dbReference type="GO" id="GO:0003755">
    <property type="term" value="F:peptidyl-prolyl cis-trans isomerase activity"/>
    <property type="evidence" value="ECO:0007669"/>
    <property type="project" value="UniProtKB-KW"/>
</dbReference>